<dbReference type="EMBL" id="CM003536">
    <property type="protein sequence ID" value="RCV41581.1"/>
    <property type="molecule type" value="Genomic_DNA"/>
</dbReference>
<feature type="region of interest" description="Disordered" evidence="1">
    <location>
        <begin position="63"/>
        <end position="90"/>
    </location>
</feature>
<dbReference type="OrthoDB" id="10575355at2759"/>
<reference evidence="2" key="2">
    <citation type="submission" date="2015-07" db="EMBL/GenBank/DDBJ databases">
        <authorList>
            <person name="Noorani M."/>
        </authorList>
    </citation>
    <scope>NUCLEOTIDE SEQUENCE</scope>
    <source>
        <strain evidence="2">Yugu1</strain>
    </source>
</reference>
<dbReference type="AlphaFoldDB" id="A0A368SGT6"/>
<proteinExistence type="predicted"/>
<feature type="region of interest" description="Disordered" evidence="1">
    <location>
        <begin position="1"/>
        <end position="49"/>
    </location>
</feature>
<organism evidence="2">
    <name type="scientific">Setaria italica</name>
    <name type="common">Foxtail millet</name>
    <name type="synonym">Panicum italicum</name>
    <dbReference type="NCBI Taxonomy" id="4555"/>
    <lineage>
        <taxon>Eukaryota</taxon>
        <taxon>Viridiplantae</taxon>
        <taxon>Streptophyta</taxon>
        <taxon>Embryophyta</taxon>
        <taxon>Tracheophyta</taxon>
        <taxon>Spermatophyta</taxon>
        <taxon>Magnoliopsida</taxon>
        <taxon>Liliopsida</taxon>
        <taxon>Poales</taxon>
        <taxon>Poaceae</taxon>
        <taxon>PACMAD clade</taxon>
        <taxon>Panicoideae</taxon>
        <taxon>Panicodae</taxon>
        <taxon>Paniceae</taxon>
        <taxon>Cenchrinae</taxon>
        <taxon>Setaria</taxon>
    </lineage>
</organism>
<gene>
    <name evidence="2" type="ORF">SETIT_9G148200v2</name>
</gene>
<protein>
    <submittedName>
        <fullName evidence="2">Uncharacterized protein</fullName>
    </submittedName>
</protein>
<feature type="compositionally biased region" description="Basic and acidic residues" evidence="1">
    <location>
        <begin position="64"/>
        <end position="74"/>
    </location>
</feature>
<reference evidence="2" key="1">
    <citation type="journal article" date="2012" name="Nat. Biotechnol.">
        <title>Reference genome sequence of the model plant Setaria.</title>
        <authorList>
            <person name="Bennetzen J.L."/>
            <person name="Schmutz J."/>
            <person name="Wang H."/>
            <person name="Percifield R."/>
            <person name="Hawkins J."/>
            <person name="Pontaroli A.C."/>
            <person name="Estep M."/>
            <person name="Feng L."/>
            <person name="Vaughn J.N."/>
            <person name="Grimwood J."/>
            <person name="Jenkins J."/>
            <person name="Barry K."/>
            <person name="Lindquist E."/>
            <person name="Hellsten U."/>
            <person name="Deshpande S."/>
            <person name="Wang X."/>
            <person name="Wu X."/>
            <person name="Mitros T."/>
            <person name="Triplett J."/>
            <person name="Yang X."/>
            <person name="Ye C.Y."/>
            <person name="Mauro-Herrera M."/>
            <person name="Wang L."/>
            <person name="Li P."/>
            <person name="Sharma M."/>
            <person name="Sharma R."/>
            <person name="Ronald P.C."/>
            <person name="Panaud O."/>
            <person name="Kellogg E.A."/>
            <person name="Brutnell T.P."/>
            <person name="Doust A.N."/>
            <person name="Tuskan G.A."/>
            <person name="Rokhsar D."/>
            <person name="Devos K.M."/>
        </authorList>
    </citation>
    <scope>NUCLEOTIDE SEQUENCE [LARGE SCALE GENOMIC DNA]</scope>
    <source>
        <strain evidence="2">Yugu1</strain>
    </source>
</reference>
<name>A0A368SGT6_SETIT</name>
<evidence type="ECO:0000313" key="2">
    <source>
        <dbReference type="EMBL" id="RCV41581.1"/>
    </source>
</evidence>
<sequence length="106" mass="11323">MQGPGQRLSGWRGRGFEGPVRERGRLQTVQGRTDGHAAPRLRARAGSGRAAAAVGRRVLGAVGSEREQQRELRNMKGRGRNKAKASGPPGVAVTFFPPSTYVAFAL</sequence>
<accession>A0A368SGT6</accession>
<feature type="compositionally biased region" description="Low complexity" evidence="1">
    <location>
        <begin position="38"/>
        <end position="49"/>
    </location>
</feature>
<evidence type="ECO:0000256" key="1">
    <source>
        <dbReference type="SAM" id="MobiDB-lite"/>
    </source>
</evidence>